<dbReference type="OMA" id="LVWNYDY"/>
<comment type="cofactor">
    <cofactor evidence="1 14">
        <name>heme</name>
        <dbReference type="ChEBI" id="CHEBI:30413"/>
    </cofactor>
</comment>
<keyword evidence="6 14" id="KW-0349">Heme</keyword>
<dbReference type="GO" id="GO:0016705">
    <property type="term" value="F:oxidoreductase activity, acting on paired donors, with incorporation or reduction of molecular oxygen"/>
    <property type="evidence" value="ECO:0007669"/>
    <property type="project" value="InterPro"/>
</dbReference>
<dbReference type="HOGENOM" id="CLU_001570_5_2_1"/>
<evidence type="ECO:0000256" key="9">
    <source>
        <dbReference type="ARBA" id="ARBA00022848"/>
    </source>
</evidence>
<keyword evidence="10 15" id="KW-0560">Oxidoreductase</keyword>
<dbReference type="EMBL" id="CH902624">
    <property type="protein sequence ID" value="EDV33398.1"/>
    <property type="molecule type" value="Genomic_DNA"/>
</dbReference>
<dbReference type="KEGG" id="dan:6503719"/>
<keyword evidence="7 14" id="KW-0479">Metal-binding</keyword>
<dbReference type="PRINTS" id="PR00465">
    <property type="entry name" value="EP450IV"/>
</dbReference>
<dbReference type="OrthoDB" id="2789670at2759"/>
<evidence type="ECO:0000256" key="12">
    <source>
        <dbReference type="ARBA" id="ARBA00023033"/>
    </source>
</evidence>
<dbReference type="FunFam" id="1.10.630.10:FF:000182">
    <property type="entry name" value="Cytochrome P450 3A4"/>
    <property type="match status" value="1"/>
</dbReference>
<comment type="function">
    <text evidence="2">May be involved in the metabolism of insect hormones and in the breakdown of synthetic insecticides.</text>
</comment>
<keyword evidence="16" id="KW-1133">Transmembrane helix</keyword>
<dbReference type="GeneID" id="6503719"/>
<keyword evidence="13 16" id="KW-0472">Membrane</keyword>
<dbReference type="GO" id="GO:0020037">
    <property type="term" value="F:heme binding"/>
    <property type="evidence" value="ECO:0007669"/>
    <property type="project" value="InterPro"/>
</dbReference>
<dbReference type="PROSITE" id="PS00086">
    <property type="entry name" value="CYTOCHROME_P450"/>
    <property type="match status" value="1"/>
</dbReference>
<dbReference type="PRINTS" id="PR00385">
    <property type="entry name" value="P450"/>
</dbReference>
<dbReference type="AlphaFoldDB" id="B3MU69"/>
<dbReference type="FunCoup" id="B3MU69">
    <property type="interactions" value="12"/>
</dbReference>
<keyword evidence="9" id="KW-0492">Microsome</keyword>
<dbReference type="CDD" id="cd11056">
    <property type="entry name" value="CYP6-like"/>
    <property type="match status" value="1"/>
</dbReference>
<evidence type="ECO:0000256" key="4">
    <source>
        <dbReference type="ARBA" id="ARBA00004406"/>
    </source>
</evidence>
<evidence type="ECO:0000256" key="6">
    <source>
        <dbReference type="ARBA" id="ARBA00022617"/>
    </source>
</evidence>
<dbReference type="PANTHER" id="PTHR24292:SF84">
    <property type="entry name" value="CYTOCHROME P450 28A5-RELATED"/>
    <property type="match status" value="1"/>
</dbReference>
<keyword evidence="16" id="KW-0812">Transmembrane</keyword>
<feature type="transmembrane region" description="Helical" evidence="16">
    <location>
        <begin position="6"/>
        <end position="27"/>
    </location>
</feature>
<keyword evidence="8" id="KW-0256">Endoplasmic reticulum</keyword>
<dbReference type="eggNOG" id="KOG0158">
    <property type="taxonomic scope" value="Eukaryota"/>
</dbReference>
<dbReference type="STRING" id="7217.B3MU69"/>
<proteinExistence type="inferred from homology"/>
<dbReference type="PANTHER" id="PTHR24292">
    <property type="entry name" value="CYTOCHROME P450"/>
    <property type="match status" value="1"/>
</dbReference>
<evidence type="ECO:0000256" key="8">
    <source>
        <dbReference type="ARBA" id="ARBA00022824"/>
    </source>
</evidence>
<dbReference type="Gene3D" id="1.10.630.10">
    <property type="entry name" value="Cytochrome P450"/>
    <property type="match status" value="1"/>
</dbReference>
<dbReference type="InterPro" id="IPR001128">
    <property type="entry name" value="Cyt_P450"/>
</dbReference>
<evidence type="ECO:0000256" key="13">
    <source>
        <dbReference type="ARBA" id="ARBA00023136"/>
    </source>
</evidence>
<sequence>MVLITLALTLAVVGLLYLMMTWNFNYWRRRRVPGPKPKLFVGNYPNMFSMKRHLIYDLQDIYRKYKSKYDAVGVYGGRLPQLLVINPDLAHRVFVSDFKHFHDNEVAKFIDEKTDFIFANNPFSLTGDEWKERRAEVTPGLTMGRVKTVYPVTNTVCKQLSEWVEKQIRLGASATGGIDAKDMSLRFTSETVTDCVLGLKADSFSDKPTPIMSHIKNLFNQPWTFMIFFILTNTFPLLSRLIKLRFVPIKAESFFLGLMASAVEARRAQQAGGKQFERTDFLDYILQLADKKDLNNRQLLARTMTFLLDGFETSAGVLAHMLLLLGRDPEAQQRLREEILPRLKNGIIPFDELNDLPYLDACLNESLRLFPPAFMSNKLCTETIELPNKDGPNFVVEKGTTVIVPHYCFMQDEEFFNDSQAFQPERFLEPDAAKKYKDSGVFMGFGDGPRICIGMRFATVQVKAAIAELITKFNVRVNPKTRKDNELEATGILASLRGGIWLDFESRQ</sequence>
<dbReference type="SMR" id="B3MU69"/>
<organism evidence="17 18">
    <name type="scientific">Drosophila ananassae</name>
    <name type="common">Fruit fly</name>
    <dbReference type="NCBI Taxonomy" id="7217"/>
    <lineage>
        <taxon>Eukaryota</taxon>
        <taxon>Metazoa</taxon>
        <taxon>Ecdysozoa</taxon>
        <taxon>Arthropoda</taxon>
        <taxon>Hexapoda</taxon>
        <taxon>Insecta</taxon>
        <taxon>Pterygota</taxon>
        <taxon>Neoptera</taxon>
        <taxon>Endopterygota</taxon>
        <taxon>Diptera</taxon>
        <taxon>Brachycera</taxon>
        <taxon>Muscomorpha</taxon>
        <taxon>Ephydroidea</taxon>
        <taxon>Drosophilidae</taxon>
        <taxon>Drosophila</taxon>
        <taxon>Sophophora</taxon>
    </lineage>
</organism>
<dbReference type="InterPro" id="IPR050476">
    <property type="entry name" value="Insect_CytP450_Detox"/>
</dbReference>
<evidence type="ECO:0000313" key="17">
    <source>
        <dbReference type="EMBL" id="EDV33398.1"/>
    </source>
</evidence>
<comment type="similarity">
    <text evidence="5 15">Belongs to the cytochrome P450 family.</text>
</comment>
<gene>
    <name evidence="17" type="primary">Dana\GF21030</name>
    <name evidence="17" type="synonym">dana_GLEANR_426</name>
    <name evidence="17" type="ORF">GF21030</name>
</gene>
<comment type="subcellular location">
    <subcellularLocation>
        <location evidence="4">Endoplasmic reticulum membrane</location>
        <topology evidence="4">Peripheral membrane protein</topology>
    </subcellularLocation>
    <subcellularLocation>
        <location evidence="3">Microsome membrane</location>
        <topology evidence="3">Peripheral membrane protein</topology>
    </subcellularLocation>
</comment>
<keyword evidence="11 14" id="KW-0408">Iron</keyword>
<dbReference type="SUPFAM" id="SSF48264">
    <property type="entry name" value="Cytochrome P450"/>
    <property type="match status" value="1"/>
</dbReference>
<evidence type="ECO:0000256" key="15">
    <source>
        <dbReference type="RuleBase" id="RU000461"/>
    </source>
</evidence>
<feature type="transmembrane region" description="Helical" evidence="16">
    <location>
        <begin position="223"/>
        <end position="242"/>
    </location>
</feature>
<evidence type="ECO:0000256" key="5">
    <source>
        <dbReference type="ARBA" id="ARBA00010617"/>
    </source>
</evidence>
<dbReference type="Pfam" id="PF00067">
    <property type="entry name" value="p450"/>
    <property type="match status" value="1"/>
</dbReference>
<dbReference type="PhylomeDB" id="B3MU69"/>
<dbReference type="GO" id="GO:0005506">
    <property type="term" value="F:iron ion binding"/>
    <property type="evidence" value="ECO:0007669"/>
    <property type="project" value="InterPro"/>
</dbReference>
<evidence type="ECO:0000256" key="16">
    <source>
        <dbReference type="SAM" id="Phobius"/>
    </source>
</evidence>
<dbReference type="InParanoid" id="B3MU69"/>
<reference evidence="17 18" key="1">
    <citation type="journal article" date="2007" name="Nature">
        <title>Evolution of genes and genomes on the Drosophila phylogeny.</title>
        <authorList>
            <consortium name="Drosophila 12 Genomes Consortium"/>
            <person name="Clark A.G."/>
            <person name="Eisen M.B."/>
            <person name="Smith D.R."/>
            <person name="Bergman C.M."/>
            <person name="Oliver B."/>
            <person name="Markow T.A."/>
            <person name="Kaufman T.C."/>
            <person name="Kellis M."/>
            <person name="Gelbart W."/>
            <person name="Iyer V.N."/>
            <person name="Pollard D.A."/>
            <person name="Sackton T.B."/>
            <person name="Larracuente A.M."/>
            <person name="Singh N.D."/>
            <person name="Abad J.P."/>
            <person name="Abt D.N."/>
            <person name="Adryan B."/>
            <person name="Aguade M."/>
            <person name="Akashi H."/>
            <person name="Anderson W.W."/>
            <person name="Aquadro C.F."/>
            <person name="Ardell D.H."/>
            <person name="Arguello R."/>
            <person name="Artieri C.G."/>
            <person name="Barbash D.A."/>
            <person name="Barker D."/>
            <person name="Barsanti P."/>
            <person name="Batterham P."/>
            <person name="Batzoglou S."/>
            <person name="Begun D."/>
            <person name="Bhutkar A."/>
            <person name="Blanco E."/>
            <person name="Bosak S.A."/>
            <person name="Bradley R.K."/>
            <person name="Brand A.D."/>
            <person name="Brent M.R."/>
            <person name="Brooks A.N."/>
            <person name="Brown R.H."/>
            <person name="Butlin R.K."/>
            <person name="Caggese C."/>
            <person name="Calvi B.R."/>
            <person name="Bernardo de Carvalho A."/>
            <person name="Caspi A."/>
            <person name="Castrezana S."/>
            <person name="Celniker S.E."/>
            <person name="Chang J.L."/>
            <person name="Chapple C."/>
            <person name="Chatterji S."/>
            <person name="Chinwalla A."/>
            <person name="Civetta A."/>
            <person name="Clifton S.W."/>
            <person name="Comeron J.M."/>
            <person name="Costello J.C."/>
            <person name="Coyne J.A."/>
            <person name="Daub J."/>
            <person name="David R.G."/>
            <person name="Delcher A.L."/>
            <person name="Delehaunty K."/>
            <person name="Do C.B."/>
            <person name="Ebling H."/>
            <person name="Edwards K."/>
            <person name="Eickbush T."/>
            <person name="Evans J.D."/>
            <person name="Filipski A."/>
            <person name="Findeiss S."/>
            <person name="Freyhult E."/>
            <person name="Fulton L."/>
            <person name="Fulton R."/>
            <person name="Garcia A.C."/>
            <person name="Gardiner A."/>
            <person name="Garfield D.A."/>
            <person name="Garvin B.E."/>
            <person name="Gibson G."/>
            <person name="Gilbert D."/>
            <person name="Gnerre S."/>
            <person name="Godfrey J."/>
            <person name="Good R."/>
            <person name="Gotea V."/>
            <person name="Gravely B."/>
            <person name="Greenberg A.J."/>
            <person name="Griffiths-Jones S."/>
            <person name="Gross S."/>
            <person name="Guigo R."/>
            <person name="Gustafson E.A."/>
            <person name="Haerty W."/>
            <person name="Hahn M.W."/>
            <person name="Halligan D.L."/>
            <person name="Halpern A.L."/>
            <person name="Halter G.M."/>
            <person name="Han M.V."/>
            <person name="Heger A."/>
            <person name="Hillier L."/>
            <person name="Hinrichs A.S."/>
            <person name="Holmes I."/>
            <person name="Hoskins R.A."/>
            <person name="Hubisz M.J."/>
            <person name="Hultmark D."/>
            <person name="Huntley M.A."/>
            <person name="Jaffe D.B."/>
            <person name="Jagadeeshan S."/>
            <person name="Jeck W.R."/>
            <person name="Johnson J."/>
            <person name="Jones C.D."/>
            <person name="Jordan W.C."/>
            <person name="Karpen G.H."/>
            <person name="Kataoka E."/>
            <person name="Keightley P.D."/>
            <person name="Kheradpour P."/>
            <person name="Kirkness E.F."/>
            <person name="Koerich L.B."/>
            <person name="Kristiansen K."/>
            <person name="Kudrna D."/>
            <person name="Kulathinal R.J."/>
            <person name="Kumar S."/>
            <person name="Kwok R."/>
            <person name="Lander E."/>
            <person name="Langley C.H."/>
            <person name="Lapoint R."/>
            <person name="Lazzaro B.P."/>
            <person name="Lee S.J."/>
            <person name="Levesque L."/>
            <person name="Li R."/>
            <person name="Lin C.F."/>
            <person name="Lin M.F."/>
            <person name="Lindblad-Toh K."/>
            <person name="Llopart A."/>
            <person name="Long M."/>
            <person name="Low L."/>
            <person name="Lozovsky E."/>
            <person name="Lu J."/>
            <person name="Luo M."/>
            <person name="Machado C.A."/>
            <person name="Makalowski W."/>
            <person name="Marzo M."/>
            <person name="Matsuda M."/>
            <person name="Matzkin L."/>
            <person name="McAllister B."/>
            <person name="McBride C.S."/>
            <person name="McKernan B."/>
            <person name="McKernan K."/>
            <person name="Mendez-Lago M."/>
            <person name="Minx P."/>
            <person name="Mollenhauer M.U."/>
            <person name="Montooth K."/>
            <person name="Mount S.M."/>
            <person name="Mu X."/>
            <person name="Myers E."/>
            <person name="Negre B."/>
            <person name="Newfeld S."/>
            <person name="Nielsen R."/>
            <person name="Noor M.A."/>
            <person name="O'Grady P."/>
            <person name="Pachter L."/>
            <person name="Papaceit M."/>
            <person name="Parisi M.J."/>
            <person name="Parisi M."/>
            <person name="Parts L."/>
            <person name="Pedersen J.S."/>
            <person name="Pesole G."/>
            <person name="Phillippy A.M."/>
            <person name="Ponting C.P."/>
            <person name="Pop M."/>
            <person name="Porcelli D."/>
            <person name="Powell J.R."/>
            <person name="Prohaska S."/>
            <person name="Pruitt K."/>
            <person name="Puig M."/>
            <person name="Quesneville H."/>
            <person name="Ram K.R."/>
            <person name="Rand D."/>
            <person name="Rasmussen M.D."/>
            <person name="Reed L.K."/>
            <person name="Reenan R."/>
            <person name="Reily A."/>
            <person name="Remington K.A."/>
            <person name="Rieger T.T."/>
            <person name="Ritchie M.G."/>
            <person name="Robin C."/>
            <person name="Rogers Y.H."/>
            <person name="Rohde C."/>
            <person name="Rozas J."/>
            <person name="Rubenfield M.J."/>
            <person name="Ruiz A."/>
            <person name="Russo S."/>
            <person name="Salzberg S.L."/>
            <person name="Sanchez-Gracia A."/>
            <person name="Saranga D.J."/>
            <person name="Sato H."/>
            <person name="Schaeffer S.W."/>
            <person name="Schatz M.C."/>
            <person name="Schlenke T."/>
            <person name="Schwartz R."/>
            <person name="Segarra C."/>
            <person name="Singh R.S."/>
            <person name="Sirot L."/>
            <person name="Sirota M."/>
            <person name="Sisneros N.B."/>
            <person name="Smith C.D."/>
            <person name="Smith T.F."/>
            <person name="Spieth J."/>
            <person name="Stage D.E."/>
            <person name="Stark A."/>
            <person name="Stephan W."/>
            <person name="Strausberg R.L."/>
            <person name="Strempel S."/>
            <person name="Sturgill D."/>
            <person name="Sutton G."/>
            <person name="Sutton G.G."/>
            <person name="Tao W."/>
            <person name="Teichmann S."/>
            <person name="Tobari Y.N."/>
            <person name="Tomimura Y."/>
            <person name="Tsolas J.M."/>
            <person name="Valente V.L."/>
            <person name="Venter E."/>
            <person name="Venter J.C."/>
            <person name="Vicario S."/>
            <person name="Vieira F.G."/>
            <person name="Vilella A.J."/>
            <person name="Villasante A."/>
            <person name="Walenz B."/>
            <person name="Wang J."/>
            <person name="Wasserman M."/>
            <person name="Watts T."/>
            <person name="Wilson D."/>
            <person name="Wilson R.K."/>
            <person name="Wing R.A."/>
            <person name="Wolfner M.F."/>
            <person name="Wong A."/>
            <person name="Wong G.K."/>
            <person name="Wu C.I."/>
            <person name="Wu G."/>
            <person name="Yamamoto D."/>
            <person name="Yang H.P."/>
            <person name="Yang S.P."/>
            <person name="Yorke J.A."/>
            <person name="Yoshida K."/>
            <person name="Zdobnov E."/>
            <person name="Zhang P."/>
            <person name="Zhang Y."/>
            <person name="Zimin A.V."/>
            <person name="Baldwin J."/>
            <person name="Abdouelleil A."/>
            <person name="Abdulkadir J."/>
            <person name="Abebe A."/>
            <person name="Abera B."/>
            <person name="Abreu J."/>
            <person name="Acer S.C."/>
            <person name="Aftuck L."/>
            <person name="Alexander A."/>
            <person name="An P."/>
            <person name="Anderson E."/>
            <person name="Anderson S."/>
            <person name="Arachi H."/>
            <person name="Azer M."/>
            <person name="Bachantsang P."/>
            <person name="Barry A."/>
            <person name="Bayul T."/>
            <person name="Berlin A."/>
            <person name="Bessette D."/>
            <person name="Bloom T."/>
            <person name="Blye J."/>
            <person name="Boguslavskiy L."/>
            <person name="Bonnet C."/>
            <person name="Boukhgalter B."/>
            <person name="Bourzgui I."/>
            <person name="Brown A."/>
            <person name="Cahill P."/>
            <person name="Channer S."/>
            <person name="Cheshatsang Y."/>
            <person name="Chuda L."/>
            <person name="Citroen M."/>
            <person name="Collymore A."/>
            <person name="Cooke P."/>
            <person name="Costello M."/>
            <person name="D'Aco K."/>
            <person name="Daza R."/>
            <person name="De Haan G."/>
            <person name="DeGray S."/>
            <person name="DeMaso C."/>
            <person name="Dhargay N."/>
            <person name="Dooley K."/>
            <person name="Dooley E."/>
            <person name="Doricent M."/>
            <person name="Dorje P."/>
            <person name="Dorjee K."/>
            <person name="Dupes A."/>
            <person name="Elong R."/>
            <person name="Falk J."/>
            <person name="Farina A."/>
            <person name="Faro S."/>
            <person name="Ferguson D."/>
            <person name="Fisher S."/>
            <person name="Foley C.D."/>
            <person name="Franke A."/>
            <person name="Friedrich D."/>
            <person name="Gadbois L."/>
            <person name="Gearin G."/>
            <person name="Gearin C.R."/>
            <person name="Giannoukos G."/>
            <person name="Goode T."/>
            <person name="Graham J."/>
            <person name="Grandbois E."/>
            <person name="Grewal S."/>
            <person name="Gyaltsen K."/>
            <person name="Hafez N."/>
            <person name="Hagos B."/>
            <person name="Hall J."/>
            <person name="Henson C."/>
            <person name="Hollinger A."/>
            <person name="Honan T."/>
            <person name="Huard M.D."/>
            <person name="Hughes L."/>
            <person name="Hurhula B."/>
            <person name="Husby M.E."/>
            <person name="Kamat A."/>
            <person name="Kanga B."/>
            <person name="Kashin S."/>
            <person name="Khazanovich D."/>
            <person name="Kisner P."/>
            <person name="Lance K."/>
            <person name="Lara M."/>
            <person name="Lee W."/>
            <person name="Lennon N."/>
            <person name="Letendre F."/>
            <person name="LeVine R."/>
            <person name="Lipovsky A."/>
            <person name="Liu X."/>
            <person name="Liu J."/>
            <person name="Liu S."/>
            <person name="Lokyitsang T."/>
            <person name="Lokyitsang Y."/>
            <person name="Lubonja R."/>
            <person name="Lui A."/>
            <person name="MacDonald P."/>
            <person name="Magnisalis V."/>
            <person name="Maru K."/>
            <person name="Matthews C."/>
            <person name="McCusker W."/>
            <person name="McDonough S."/>
            <person name="Mehta T."/>
            <person name="Meldrim J."/>
            <person name="Meneus L."/>
            <person name="Mihai O."/>
            <person name="Mihalev A."/>
            <person name="Mihova T."/>
            <person name="Mittelman R."/>
            <person name="Mlenga V."/>
            <person name="Montmayeur A."/>
            <person name="Mulrain L."/>
            <person name="Navidi A."/>
            <person name="Naylor J."/>
            <person name="Negash T."/>
            <person name="Nguyen T."/>
            <person name="Nguyen N."/>
            <person name="Nicol R."/>
            <person name="Norbu C."/>
            <person name="Norbu N."/>
            <person name="Novod N."/>
            <person name="O'Neill B."/>
            <person name="Osman S."/>
            <person name="Markiewicz E."/>
            <person name="Oyono O.L."/>
            <person name="Patti C."/>
            <person name="Phunkhang P."/>
            <person name="Pierre F."/>
            <person name="Priest M."/>
            <person name="Raghuraman S."/>
            <person name="Rege F."/>
            <person name="Reyes R."/>
            <person name="Rise C."/>
            <person name="Rogov P."/>
            <person name="Ross K."/>
            <person name="Ryan E."/>
            <person name="Settipalli S."/>
            <person name="Shea T."/>
            <person name="Sherpa N."/>
            <person name="Shi L."/>
            <person name="Shih D."/>
            <person name="Sparrow T."/>
            <person name="Spaulding J."/>
            <person name="Stalker J."/>
            <person name="Stange-Thomann N."/>
            <person name="Stavropoulos S."/>
            <person name="Stone C."/>
            <person name="Strader C."/>
            <person name="Tesfaye S."/>
            <person name="Thomson T."/>
            <person name="Thoulutsang Y."/>
            <person name="Thoulutsang D."/>
            <person name="Topham K."/>
            <person name="Topping I."/>
            <person name="Tsamla T."/>
            <person name="Vassiliev H."/>
            <person name="Vo A."/>
            <person name="Wangchuk T."/>
            <person name="Wangdi T."/>
            <person name="Weiand M."/>
            <person name="Wilkinson J."/>
            <person name="Wilson A."/>
            <person name="Yadav S."/>
            <person name="Young G."/>
            <person name="Yu Q."/>
            <person name="Zembek L."/>
            <person name="Zhong D."/>
            <person name="Zimmer A."/>
            <person name="Zwirko Z."/>
            <person name="Jaffe D.B."/>
            <person name="Alvarez P."/>
            <person name="Brockman W."/>
            <person name="Butler J."/>
            <person name="Chin C."/>
            <person name="Gnerre S."/>
            <person name="Grabherr M."/>
            <person name="Kleber M."/>
            <person name="Mauceli E."/>
            <person name="MacCallum I."/>
        </authorList>
    </citation>
    <scope>NUCLEOTIDE SEQUENCE [LARGE SCALE GENOMIC DNA]</scope>
    <source>
        <strain evidence="18">Tucson 14024-0371.13</strain>
    </source>
</reference>
<name>B3MU69_DROAN</name>
<evidence type="ECO:0000256" key="10">
    <source>
        <dbReference type="ARBA" id="ARBA00023002"/>
    </source>
</evidence>
<protein>
    <submittedName>
        <fullName evidence="17">Uncharacterized protein</fullName>
    </submittedName>
</protein>
<evidence type="ECO:0000256" key="3">
    <source>
        <dbReference type="ARBA" id="ARBA00004174"/>
    </source>
</evidence>
<dbReference type="InterPro" id="IPR002403">
    <property type="entry name" value="Cyt_P450_E_grp-IV"/>
</dbReference>
<evidence type="ECO:0000256" key="14">
    <source>
        <dbReference type="PIRSR" id="PIRSR602403-1"/>
    </source>
</evidence>
<feature type="binding site" description="axial binding residue" evidence="14">
    <location>
        <position position="452"/>
    </location>
    <ligand>
        <name>heme</name>
        <dbReference type="ChEBI" id="CHEBI:30413"/>
    </ligand>
    <ligandPart>
        <name>Fe</name>
        <dbReference type="ChEBI" id="CHEBI:18248"/>
    </ligandPart>
</feature>
<evidence type="ECO:0000256" key="2">
    <source>
        <dbReference type="ARBA" id="ARBA00003690"/>
    </source>
</evidence>
<evidence type="ECO:0000256" key="11">
    <source>
        <dbReference type="ARBA" id="ARBA00023004"/>
    </source>
</evidence>
<keyword evidence="18" id="KW-1185">Reference proteome</keyword>
<dbReference type="Proteomes" id="UP000007801">
    <property type="component" value="Unassembled WGS sequence"/>
</dbReference>
<dbReference type="InterPro" id="IPR036396">
    <property type="entry name" value="Cyt_P450_sf"/>
</dbReference>
<evidence type="ECO:0000313" key="18">
    <source>
        <dbReference type="Proteomes" id="UP000007801"/>
    </source>
</evidence>
<accession>B3MU69</accession>
<keyword evidence="12 15" id="KW-0503">Monooxygenase</keyword>
<dbReference type="GO" id="GO:0004497">
    <property type="term" value="F:monooxygenase activity"/>
    <property type="evidence" value="ECO:0007669"/>
    <property type="project" value="UniProtKB-KW"/>
</dbReference>
<evidence type="ECO:0000256" key="1">
    <source>
        <dbReference type="ARBA" id="ARBA00001971"/>
    </source>
</evidence>
<evidence type="ECO:0000256" key="7">
    <source>
        <dbReference type="ARBA" id="ARBA00022723"/>
    </source>
</evidence>
<dbReference type="InterPro" id="IPR017972">
    <property type="entry name" value="Cyt_P450_CS"/>
</dbReference>
<dbReference type="GO" id="GO:0005789">
    <property type="term" value="C:endoplasmic reticulum membrane"/>
    <property type="evidence" value="ECO:0007669"/>
    <property type="project" value="UniProtKB-SubCell"/>
</dbReference>